<keyword evidence="2" id="KW-1185">Reference proteome</keyword>
<gene>
    <name evidence="1" type="ORF">CLV62_11086</name>
</gene>
<name>A0A2V3PQQ4_9BACT</name>
<evidence type="ECO:0000313" key="2">
    <source>
        <dbReference type="Proteomes" id="UP000247973"/>
    </source>
</evidence>
<comment type="caution">
    <text evidence="1">The sequence shown here is derived from an EMBL/GenBank/DDBJ whole genome shotgun (WGS) entry which is preliminary data.</text>
</comment>
<protein>
    <submittedName>
        <fullName evidence="1">Uncharacterized protein</fullName>
    </submittedName>
</protein>
<proteinExistence type="predicted"/>
<dbReference type="Proteomes" id="UP000247973">
    <property type="component" value="Unassembled WGS sequence"/>
</dbReference>
<organism evidence="1 2">
    <name type="scientific">Dysgonomonas alginatilytica</name>
    <dbReference type="NCBI Taxonomy" id="1605892"/>
    <lineage>
        <taxon>Bacteria</taxon>
        <taxon>Pseudomonadati</taxon>
        <taxon>Bacteroidota</taxon>
        <taxon>Bacteroidia</taxon>
        <taxon>Bacteroidales</taxon>
        <taxon>Dysgonomonadaceae</taxon>
        <taxon>Dysgonomonas</taxon>
    </lineage>
</organism>
<reference evidence="1 2" key="1">
    <citation type="submission" date="2018-03" db="EMBL/GenBank/DDBJ databases">
        <title>Genomic Encyclopedia of Archaeal and Bacterial Type Strains, Phase II (KMG-II): from individual species to whole genera.</title>
        <authorList>
            <person name="Goeker M."/>
        </authorList>
    </citation>
    <scope>NUCLEOTIDE SEQUENCE [LARGE SCALE GENOMIC DNA]</scope>
    <source>
        <strain evidence="1 2">DSM 100214</strain>
    </source>
</reference>
<dbReference type="EMBL" id="QICL01000010">
    <property type="protein sequence ID" value="PXV64442.1"/>
    <property type="molecule type" value="Genomic_DNA"/>
</dbReference>
<dbReference type="RefSeq" id="WP_110310559.1">
    <property type="nucleotide sequence ID" value="NZ_QICL01000010.1"/>
</dbReference>
<dbReference type="AlphaFoldDB" id="A0A2V3PQQ4"/>
<dbReference type="OrthoDB" id="975117at2"/>
<dbReference type="PROSITE" id="PS51257">
    <property type="entry name" value="PROKAR_LIPOPROTEIN"/>
    <property type="match status" value="1"/>
</dbReference>
<evidence type="ECO:0000313" key="1">
    <source>
        <dbReference type="EMBL" id="PXV64442.1"/>
    </source>
</evidence>
<sequence length="133" mass="15216">MNALKKTLFFVFLLSGIYSCSDDEAQTDGYQIRKHEIVLFPNQESVEFIGTDYMYPYMDETTGEKVYYITFKGYFMLGLSGRAYNIPDNIQNLEIPHEGIKVSVSGEAKPADYFNIPEVKSIDFYCSTINVVN</sequence>
<accession>A0A2V3PQQ4</accession>